<evidence type="ECO:0000313" key="2">
    <source>
        <dbReference type="Proteomes" id="UP000195602"/>
    </source>
</evidence>
<dbReference type="EMBL" id="LYUB02000004">
    <property type="protein sequence ID" value="OVF09866.1"/>
    <property type="molecule type" value="Genomic_DNA"/>
</dbReference>
<proteinExistence type="predicted"/>
<evidence type="ECO:0000313" key="1">
    <source>
        <dbReference type="EMBL" id="OVF09866.1"/>
    </source>
</evidence>
<accession>A0AA91Q2S2</accession>
<protein>
    <submittedName>
        <fullName evidence="1">Uncharacterized protein</fullName>
    </submittedName>
</protein>
<name>A0AA91Q2S2_CLALS</name>
<gene>
    <name evidence="1" type="ORF">A9F13_04g03850</name>
</gene>
<comment type="caution">
    <text evidence="1">The sequence shown here is derived from an EMBL/GenBank/DDBJ whole genome shotgun (WGS) entry which is preliminary data.</text>
</comment>
<sequence>MEDLEFHVKTLNHELIDKDESSQIKEAARKPTLEHIRSVVGDYGHEIVHKRELEELERLSHDPDAEHVLVSEDISVIR</sequence>
<organism evidence="1 2">
    <name type="scientific">Clavispora lusitaniae</name>
    <name type="common">Candida lusitaniae</name>
    <dbReference type="NCBI Taxonomy" id="36911"/>
    <lineage>
        <taxon>Eukaryota</taxon>
        <taxon>Fungi</taxon>
        <taxon>Dikarya</taxon>
        <taxon>Ascomycota</taxon>
        <taxon>Saccharomycotina</taxon>
        <taxon>Pichiomycetes</taxon>
        <taxon>Metschnikowiaceae</taxon>
        <taxon>Clavispora</taxon>
    </lineage>
</organism>
<dbReference type="KEGG" id="clus:A9F13_04g03850"/>
<reference evidence="1 2" key="1">
    <citation type="submission" date="2017-04" db="EMBL/GenBank/DDBJ databases">
        <title>Draft genome of the yeast Clavispora lusitaniae type strain CBS 6936.</title>
        <authorList>
            <person name="Durrens P."/>
            <person name="Klopp C."/>
            <person name="Biteau N."/>
            <person name="Fitton-Ouhabi V."/>
            <person name="Dementhon K."/>
            <person name="Accoceberry I."/>
            <person name="Sherman D.J."/>
            <person name="Noel T."/>
        </authorList>
    </citation>
    <scope>NUCLEOTIDE SEQUENCE [LARGE SCALE GENOMIC DNA]</scope>
    <source>
        <strain evidence="1 2">CBS 6936</strain>
    </source>
</reference>
<dbReference type="AlphaFoldDB" id="A0AA91Q2S2"/>
<dbReference type="Proteomes" id="UP000195602">
    <property type="component" value="Unassembled WGS sequence"/>
</dbReference>